<reference evidence="9" key="1">
    <citation type="submission" date="2018-05" db="EMBL/GenBank/DDBJ databases">
        <authorList>
            <person name="Lanie J.A."/>
            <person name="Ng W.-L."/>
            <person name="Kazmierczak K.M."/>
            <person name="Andrzejewski T.M."/>
            <person name="Davidsen T.M."/>
            <person name="Wayne K.J."/>
            <person name="Tettelin H."/>
            <person name="Glass J.I."/>
            <person name="Rusch D."/>
            <person name="Podicherti R."/>
            <person name="Tsui H.-C.T."/>
            <person name="Winkler M.E."/>
        </authorList>
    </citation>
    <scope>NUCLEOTIDE SEQUENCE</scope>
</reference>
<keyword evidence="4 7" id="KW-0812">Transmembrane</keyword>
<evidence type="ECO:0000256" key="2">
    <source>
        <dbReference type="ARBA" id="ARBA00022448"/>
    </source>
</evidence>
<proteinExistence type="predicted"/>
<organism evidence="9">
    <name type="scientific">marine metagenome</name>
    <dbReference type="NCBI Taxonomy" id="408172"/>
    <lineage>
        <taxon>unclassified sequences</taxon>
        <taxon>metagenomes</taxon>
        <taxon>ecological metagenomes</taxon>
    </lineage>
</organism>
<protein>
    <recommendedName>
        <fullName evidence="8">ABC transmembrane type-1 domain-containing protein</fullName>
    </recommendedName>
</protein>
<feature type="non-terminal residue" evidence="9">
    <location>
        <position position="264"/>
    </location>
</feature>
<evidence type="ECO:0000256" key="7">
    <source>
        <dbReference type="SAM" id="Phobius"/>
    </source>
</evidence>
<evidence type="ECO:0000256" key="4">
    <source>
        <dbReference type="ARBA" id="ARBA00022692"/>
    </source>
</evidence>
<gene>
    <name evidence="9" type="ORF">METZ01_LOCUS434428</name>
</gene>
<feature type="transmembrane region" description="Helical" evidence="7">
    <location>
        <begin position="202"/>
        <end position="223"/>
    </location>
</feature>
<feature type="non-terminal residue" evidence="9">
    <location>
        <position position="1"/>
    </location>
</feature>
<accession>A0A382YEC1</accession>
<evidence type="ECO:0000313" key="9">
    <source>
        <dbReference type="EMBL" id="SVD81574.1"/>
    </source>
</evidence>
<name>A0A382YEC1_9ZZZZ</name>
<dbReference type="Pfam" id="PF00528">
    <property type="entry name" value="BPD_transp_1"/>
    <property type="match status" value="1"/>
</dbReference>
<keyword evidence="5 7" id="KW-1133">Transmembrane helix</keyword>
<keyword evidence="2" id="KW-0813">Transport</keyword>
<feature type="domain" description="ABC transmembrane type-1" evidence="8">
    <location>
        <begin position="16"/>
        <end position="223"/>
    </location>
</feature>
<dbReference type="PANTHER" id="PTHR30183:SF2">
    <property type="entry name" value="IRON UTILIZATION PROTEIN"/>
    <property type="match status" value="1"/>
</dbReference>
<keyword evidence="3" id="KW-1003">Cell membrane</keyword>
<dbReference type="AlphaFoldDB" id="A0A382YEC1"/>
<dbReference type="PROSITE" id="PS50928">
    <property type="entry name" value="ABC_TM1"/>
    <property type="match status" value="1"/>
</dbReference>
<feature type="transmembrane region" description="Helical" evidence="7">
    <location>
        <begin position="244"/>
        <end position="262"/>
    </location>
</feature>
<dbReference type="FunFam" id="1.10.3720.10:FF:000088">
    <property type="entry name" value="Iron(III) ABC transporter, permease protein"/>
    <property type="match status" value="1"/>
</dbReference>
<dbReference type="EMBL" id="UINC01175115">
    <property type="protein sequence ID" value="SVD81574.1"/>
    <property type="molecule type" value="Genomic_DNA"/>
</dbReference>
<dbReference type="Gene3D" id="1.10.3720.10">
    <property type="entry name" value="MetI-like"/>
    <property type="match status" value="1"/>
</dbReference>
<feature type="transmembrane region" description="Helical" evidence="7">
    <location>
        <begin position="105"/>
        <end position="124"/>
    </location>
</feature>
<evidence type="ECO:0000256" key="1">
    <source>
        <dbReference type="ARBA" id="ARBA00004651"/>
    </source>
</evidence>
<dbReference type="SUPFAM" id="SSF161098">
    <property type="entry name" value="MetI-like"/>
    <property type="match status" value="1"/>
</dbReference>
<evidence type="ECO:0000256" key="3">
    <source>
        <dbReference type="ARBA" id="ARBA00022475"/>
    </source>
</evidence>
<dbReference type="InterPro" id="IPR000515">
    <property type="entry name" value="MetI-like"/>
</dbReference>
<evidence type="ECO:0000259" key="8">
    <source>
        <dbReference type="PROSITE" id="PS50928"/>
    </source>
</evidence>
<dbReference type="PANTHER" id="PTHR30183">
    <property type="entry name" value="MOLYBDENUM TRANSPORT SYSTEM PERMEASE PROTEIN MODB"/>
    <property type="match status" value="1"/>
</dbReference>
<comment type="subcellular location">
    <subcellularLocation>
        <location evidence="1">Cell membrane</location>
        <topology evidence="1">Multi-pass membrane protein</topology>
    </subcellularLocation>
</comment>
<feature type="transmembrane region" description="Helical" evidence="7">
    <location>
        <begin position="54"/>
        <end position="72"/>
    </location>
</feature>
<dbReference type="GO" id="GO:0055085">
    <property type="term" value="P:transmembrane transport"/>
    <property type="evidence" value="ECO:0007669"/>
    <property type="project" value="InterPro"/>
</dbReference>
<feature type="transmembrane region" description="Helical" evidence="7">
    <location>
        <begin position="20"/>
        <end position="42"/>
    </location>
</feature>
<dbReference type="GO" id="GO:0005886">
    <property type="term" value="C:plasma membrane"/>
    <property type="evidence" value="ECO:0007669"/>
    <property type="project" value="UniProtKB-SubCell"/>
</dbReference>
<dbReference type="InterPro" id="IPR035906">
    <property type="entry name" value="MetI-like_sf"/>
</dbReference>
<dbReference type="CDD" id="cd06261">
    <property type="entry name" value="TM_PBP2"/>
    <property type="match status" value="1"/>
</dbReference>
<keyword evidence="6 7" id="KW-0472">Membrane</keyword>
<evidence type="ECO:0000256" key="6">
    <source>
        <dbReference type="ARBA" id="ARBA00023136"/>
    </source>
</evidence>
<sequence>TSLWPHLFSTVLPRYVSNTLLLMLGVGCLSLVFGISTAWVVTRYNFLSKSFFEWALLLPAAVPAYIIAYTYTDIFEYAGPVQGMLRDFFGWKNSQDYWFPNIRSMGGAIFVMASVLYPYIYLMARTSFISTPISFYQVGSIHGKNIFLNVAIPLARPGIVAGLALVLMETISDFGTVDYFALETLTLGVFNVWLGMNSLPGAAQISCVLFIFVIVLLSLELIARKRQRFHEKSSGQSIMNPIQARGLIAIVCFIICLVPFLLGF</sequence>
<evidence type="ECO:0000256" key="5">
    <source>
        <dbReference type="ARBA" id="ARBA00022989"/>
    </source>
</evidence>
<feature type="transmembrane region" description="Helical" evidence="7">
    <location>
        <begin position="145"/>
        <end position="168"/>
    </location>
</feature>